<keyword evidence="3 14" id="KW-0171">Cobalt transport</keyword>
<dbReference type="RefSeq" id="WP_118094993.1">
    <property type="nucleotide sequence ID" value="NZ_QSIO01000001.1"/>
</dbReference>
<evidence type="ECO:0000313" key="16">
    <source>
        <dbReference type="Proteomes" id="UP000285773"/>
    </source>
</evidence>
<dbReference type="GO" id="GO:0015087">
    <property type="term" value="F:cobalt ion transmembrane transporter activity"/>
    <property type="evidence" value="ECO:0007669"/>
    <property type="project" value="UniProtKB-UniRule"/>
</dbReference>
<feature type="transmembrane region" description="Helical" evidence="14">
    <location>
        <begin position="36"/>
        <end position="57"/>
    </location>
</feature>
<evidence type="ECO:0000313" key="15">
    <source>
        <dbReference type="EMBL" id="RHC95629.1"/>
    </source>
</evidence>
<dbReference type="NCBIfam" id="NF006184">
    <property type="entry name" value="PRK08319.1"/>
    <property type="match status" value="1"/>
</dbReference>
<feature type="transmembrane region" description="Helical" evidence="14">
    <location>
        <begin position="69"/>
        <end position="86"/>
    </location>
</feature>
<keyword evidence="8" id="KW-0732">Signal</keyword>
<evidence type="ECO:0000256" key="3">
    <source>
        <dbReference type="ARBA" id="ARBA00022426"/>
    </source>
</evidence>
<evidence type="ECO:0000256" key="7">
    <source>
        <dbReference type="ARBA" id="ARBA00022692"/>
    </source>
</evidence>
<dbReference type="AlphaFoldDB" id="A0A414CKS1"/>
<evidence type="ECO:0000256" key="14">
    <source>
        <dbReference type="HAMAP-Rule" id="MF_01462"/>
    </source>
</evidence>
<evidence type="ECO:0000256" key="10">
    <source>
        <dbReference type="ARBA" id="ARBA00023065"/>
    </source>
</evidence>
<comment type="pathway">
    <text evidence="2 14">Cofactor biosynthesis; adenosylcobalamin biosynthesis.</text>
</comment>
<feature type="transmembrane region" description="Helical" evidence="14">
    <location>
        <begin position="165"/>
        <end position="190"/>
    </location>
</feature>
<keyword evidence="5 14" id="KW-1003">Cell membrane</keyword>
<evidence type="ECO:0000256" key="9">
    <source>
        <dbReference type="ARBA" id="ARBA00022989"/>
    </source>
</evidence>
<evidence type="ECO:0000256" key="13">
    <source>
        <dbReference type="ARBA" id="ARBA00060918"/>
    </source>
</evidence>
<comment type="function">
    <text evidence="14">Part of the energy-coupling factor (ECF) transporter complex CbiMNOQ involved in cobalt import.</text>
</comment>
<evidence type="ECO:0000256" key="6">
    <source>
        <dbReference type="ARBA" id="ARBA00022573"/>
    </source>
</evidence>
<name>A0A414CKS1_STRPA</name>
<evidence type="ECO:0000256" key="8">
    <source>
        <dbReference type="ARBA" id="ARBA00022729"/>
    </source>
</evidence>
<organism evidence="15 16">
    <name type="scientific">Streptococcus parasanguinis</name>
    <dbReference type="NCBI Taxonomy" id="1318"/>
    <lineage>
        <taxon>Bacteria</taxon>
        <taxon>Bacillati</taxon>
        <taxon>Bacillota</taxon>
        <taxon>Bacilli</taxon>
        <taxon>Lactobacillales</taxon>
        <taxon>Streptococcaceae</taxon>
        <taxon>Streptococcus</taxon>
    </lineage>
</organism>
<dbReference type="UniPathway" id="UPA00148"/>
<dbReference type="FunFam" id="1.10.1760.20:FF:000001">
    <property type="entry name" value="Cobalt transport protein CbiM"/>
    <property type="match status" value="1"/>
</dbReference>
<protein>
    <recommendedName>
        <fullName evidence="14">Cobalt transport protein CbiM</fullName>
    </recommendedName>
    <alternativeName>
        <fullName evidence="14">Energy-coupling factor transporter probable substrate-capture protein CbiM</fullName>
        <shortName evidence="14">ECF transporter S component CbiM</shortName>
    </alternativeName>
</protein>
<dbReference type="GO" id="GO:0009236">
    <property type="term" value="P:cobalamin biosynthetic process"/>
    <property type="evidence" value="ECO:0007669"/>
    <property type="project" value="UniProtKB-UniRule"/>
</dbReference>
<dbReference type="HAMAP" id="MF_01462">
    <property type="entry name" value="CbiM"/>
    <property type="match status" value="1"/>
</dbReference>
<accession>A0A414CKS1</accession>
<dbReference type="PANTHER" id="PTHR43627:SF1">
    <property type="entry name" value="COBALT TRANSPORT PROTEIN CBIM"/>
    <property type="match status" value="1"/>
</dbReference>
<comment type="similarity">
    <text evidence="13 14">Belongs to the CbiM family.</text>
</comment>
<keyword evidence="12 14" id="KW-0170">Cobalt</keyword>
<feature type="transmembrane region" description="Helical" evidence="14">
    <location>
        <begin position="202"/>
        <end position="230"/>
    </location>
</feature>
<evidence type="ECO:0000256" key="5">
    <source>
        <dbReference type="ARBA" id="ARBA00022475"/>
    </source>
</evidence>
<keyword evidence="6 14" id="KW-0169">Cobalamin biosynthesis</keyword>
<gene>
    <name evidence="14" type="primary">cbiM</name>
    <name evidence="15" type="ORF">DW820_00370</name>
</gene>
<reference evidence="15 16" key="1">
    <citation type="submission" date="2018-08" db="EMBL/GenBank/DDBJ databases">
        <title>A genome reference for cultivated species of the human gut microbiota.</title>
        <authorList>
            <person name="Zou Y."/>
            <person name="Xue W."/>
            <person name="Luo G."/>
        </authorList>
    </citation>
    <scope>NUCLEOTIDE SEQUENCE [LARGE SCALE GENOMIC DNA]</scope>
    <source>
        <strain evidence="15 16">AM33-3BH</strain>
    </source>
</reference>
<keyword evidence="11 14" id="KW-0472">Membrane</keyword>
<sequence length="242" mass="26077">MKKSKKMLAIALLVLLFIFRPQPVSAMHIMEGYLPLVWCIVWFLLFLPFFIFGLIKIKKIVSKDPNSKTMLALSGAFIFILSSLKIPSVTGSSSHPTGVGLGTAMFGPSVISVLGTICLLFQALLLAHGGLTTLGANAFSMAVVGPFVGFAVYKFSRSLKLSKPISLFLCAMIADLATYATTSLQLGLVFPDPTTGVFGSTIKFLGVFLITQIPIAIVEGLLTVIFYNLISENASEREGLFL</sequence>
<dbReference type="NCBIfam" id="TIGR00123">
    <property type="entry name" value="cbiM"/>
    <property type="match status" value="1"/>
</dbReference>
<keyword evidence="9 14" id="KW-1133">Transmembrane helix</keyword>
<dbReference type="PANTHER" id="PTHR43627">
    <property type="match status" value="1"/>
</dbReference>
<keyword evidence="4 14" id="KW-0813">Transport</keyword>
<keyword evidence="10 14" id="KW-0406">Ion transport</keyword>
<dbReference type="Proteomes" id="UP000285773">
    <property type="component" value="Unassembled WGS sequence"/>
</dbReference>
<evidence type="ECO:0000256" key="11">
    <source>
        <dbReference type="ARBA" id="ARBA00023136"/>
    </source>
</evidence>
<feature type="transmembrane region" description="Helical" evidence="14">
    <location>
        <begin position="106"/>
        <end position="127"/>
    </location>
</feature>
<evidence type="ECO:0000256" key="1">
    <source>
        <dbReference type="ARBA" id="ARBA00004429"/>
    </source>
</evidence>
<keyword evidence="7 14" id="KW-0812">Transmembrane</keyword>
<proteinExistence type="inferred from homology"/>
<dbReference type="GO" id="GO:0043190">
    <property type="term" value="C:ATP-binding cassette (ABC) transporter complex"/>
    <property type="evidence" value="ECO:0007669"/>
    <property type="project" value="InterPro"/>
</dbReference>
<dbReference type="EMBL" id="QSIO01000001">
    <property type="protein sequence ID" value="RHC95629.1"/>
    <property type="molecule type" value="Genomic_DNA"/>
</dbReference>
<dbReference type="Gene3D" id="1.10.1760.20">
    <property type="match status" value="1"/>
</dbReference>
<dbReference type="InterPro" id="IPR002751">
    <property type="entry name" value="CbiM/NikMN"/>
</dbReference>
<evidence type="ECO:0000256" key="2">
    <source>
        <dbReference type="ARBA" id="ARBA00004953"/>
    </source>
</evidence>
<evidence type="ECO:0000256" key="12">
    <source>
        <dbReference type="ARBA" id="ARBA00023285"/>
    </source>
</evidence>
<feature type="transmembrane region" description="Helical" evidence="14">
    <location>
        <begin position="134"/>
        <end position="153"/>
    </location>
</feature>
<comment type="subunit">
    <text evidence="14">Forms an energy-coupling factor (ECF) transporter complex composed of an ATP-binding protein (A component, CbiO), a transmembrane protein (T component, CbiQ) and 2 possible substrate-capture proteins (S components, CbiM and CbiN) of unknown stoichimetry.</text>
</comment>
<dbReference type="Pfam" id="PF01891">
    <property type="entry name" value="CbiM"/>
    <property type="match status" value="1"/>
</dbReference>
<evidence type="ECO:0000256" key="4">
    <source>
        <dbReference type="ARBA" id="ARBA00022448"/>
    </source>
</evidence>
<comment type="subcellular location">
    <subcellularLocation>
        <location evidence="1">Cell inner membrane</location>
        <topology evidence="1">Multi-pass membrane protein</topology>
    </subcellularLocation>
    <subcellularLocation>
        <location evidence="14">Cell membrane</location>
        <topology evidence="14">Multi-pass membrane protein</topology>
    </subcellularLocation>
</comment>
<dbReference type="InterPro" id="IPR018024">
    <property type="entry name" value="CbiM"/>
</dbReference>
<comment type="caution">
    <text evidence="15">The sequence shown here is derived from an EMBL/GenBank/DDBJ whole genome shotgun (WGS) entry which is preliminary data.</text>
</comment>